<dbReference type="PANTHER" id="PTHR30244">
    <property type="entry name" value="TRANSAMINASE"/>
    <property type="match status" value="1"/>
</dbReference>
<dbReference type="PIRSF" id="PIRSF000390">
    <property type="entry name" value="PLP_StrS"/>
    <property type="match status" value="1"/>
</dbReference>
<dbReference type="SUPFAM" id="SSF53383">
    <property type="entry name" value="PLP-dependent transferases"/>
    <property type="match status" value="1"/>
</dbReference>
<dbReference type="EC" id="2.6.1.-" evidence="5"/>
<dbReference type="GO" id="GO:0030170">
    <property type="term" value="F:pyridoxal phosphate binding"/>
    <property type="evidence" value="ECO:0007669"/>
    <property type="project" value="TreeGrafter"/>
</dbReference>
<keyword evidence="5" id="KW-0808">Transferase</keyword>
<dbReference type="InterPro" id="IPR000653">
    <property type="entry name" value="DegT/StrS_aminotransferase"/>
</dbReference>
<organism evidence="5">
    <name type="scientific">Magnetococcus massalia (strain MO-1)</name>
    <dbReference type="NCBI Taxonomy" id="451514"/>
    <lineage>
        <taxon>Bacteria</taxon>
        <taxon>Pseudomonadati</taxon>
        <taxon>Pseudomonadota</taxon>
        <taxon>Magnetococcia</taxon>
        <taxon>Magnetococcales</taxon>
        <taxon>Magnetococcaceae</taxon>
        <taxon>Magnetococcus</taxon>
    </lineage>
</organism>
<evidence type="ECO:0000256" key="2">
    <source>
        <dbReference type="PIRSR" id="PIRSR000390-1"/>
    </source>
</evidence>
<evidence type="ECO:0000313" key="5">
    <source>
        <dbReference type="EMBL" id="CRH05107.1"/>
    </source>
</evidence>
<name>A0A1S7LGA8_MAGMO</name>
<gene>
    <name evidence="5" type="ORF">MAGMO_0908</name>
</gene>
<reference evidence="5" key="1">
    <citation type="submission" date="2015-04" db="EMBL/GenBank/DDBJ databases">
        <authorList>
            <person name="Syromyatnikov M.Y."/>
            <person name="Popov V.N."/>
        </authorList>
    </citation>
    <scope>NUCLEOTIDE SEQUENCE</scope>
    <source>
        <strain evidence="5">MO-1</strain>
    </source>
</reference>
<keyword evidence="5" id="KW-0032">Aminotransferase</keyword>
<dbReference type="GO" id="GO:0000271">
    <property type="term" value="P:polysaccharide biosynthetic process"/>
    <property type="evidence" value="ECO:0007669"/>
    <property type="project" value="TreeGrafter"/>
</dbReference>
<evidence type="ECO:0000256" key="1">
    <source>
        <dbReference type="ARBA" id="ARBA00037999"/>
    </source>
</evidence>
<dbReference type="PANTHER" id="PTHR30244:SF34">
    <property type="entry name" value="DTDP-4-AMINO-4,6-DIDEOXYGALACTOSE TRANSAMINASE"/>
    <property type="match status" value="1"/>
</dbReference>
<dbReference type="Pfam" id="PF01041">
    <property type="entry name" value="DegT_DnrJ_EryC1"/>
    <property type="match status" value="1"/>
</dbReference>
<evidence type="ECO:0000256" key="4">
    <source>
        <dbReference type="RuleBase" id="RU004508"/>
    </source>
</evidence>
<dbReference type="Gene3D" id="3.90.1150.10">
    <property type="entry name" value="Aspartate Aminotransferase, domain 1"/>
    <property type="match status" value="1"/>
</dbReference>
<evidence type="ECO:0000256" key="3">
    <source>
        <dbReference type="PIRSR" id="PIRSR000390-2"/>
    </source>
</evidence>
<feature type="active site" description="Proton acceptor" evidence="2">
    <location>
        <position position="185"/>
    </location>
</feature>
<dbReference type="InterPro" id="IPR015422">
    <property type="entry name" value="PyrdxlP-dep_Trfase_small"/>
</dbReference>
<dbReference type="Gene3D" id="3.40.640.10">
    <property type="entry name" value="Type I PLP-dependent aspartate aminotransferase-like (Major domain)"/>
    <property type="match status" value="1"/>
</dbReference>
<dbReference type="GO" id="GO:0008483">
    <property type="term" value="F:transaminase activity"/>
    <property type="evidence" value="ECO:0007669"/>
    <property type="project" value="UniProtKB-KW"/>
</dbReference>
<dbReference type="InterPro" id="IPR015424">
    <property type="entry name" value="PyrdxlP-dep_Trfase"/>
</dbReference>
<dbReference type="EMBL" id="LO017727">
    <property type="protein sequence ID" value="CRH05107.1"/>
    <property type="molecule type" value="Genomic_DNA"/>
</dbReference>
<accession>A0A1S7LGA8</accession>
<proteinExistence type="inferred from homology"/>
<protein>
    <submittedName>
        <fullName evidence="5">Putative DegT/DnrJ/EryC1/StrS family aminotransferase</fullName>
        <ecNumber evidence="5">2.6.1.-</ecNumber>
    </submittedName>
</protein>
<keyword evidence="3 4" id="KW-0663">Pyridoxal phosphate</keyword>
<dbReference type="InterPro" id="IPR015421">
    <property type="entry name" value="PyrdxlP-dep_Trfase_major"/>
</dbReference>
<dbReference type="CDD" id="cd00616">
    <property type="entry name" value="AHBA_syn"/>
    <property type="match status" value="1"/>
</dbReference>
<feature type="modified residue" description="N6-(pyridoxal phosphate)lysine" evidence="3">
    <location>
        <position position="185"/>
    </location>
</feature>
<comment type="similarity">
    <text evidence="1 4">Belongs to the DegT/DnrJ/EryC1 family.</text>
</comment>
<sequence>MIPIAKPLMGEQESALVAETIASGWVTQGPRVATFEENFAQQVGVAEAVAVSSCTAGLHLALHAMGAGPGDEVITVSSSFIATANAIGYCGATPVFVDIEADTLNMDVALLEGAISAKTVGILAVHQLGMPCDLTAIKSIAEKHGLWLVEDAACAIGSEIEIDGAWRNIGHPVGAMAVFSFHPRKVLTTGDGGMITTNDTELANRLRKLRQHGMDISDRERHSAGRVIFESYPEPGFNYRMTDIQAAVGIVQLTRLQGIIAGRREIAERYHALFAKLPGVTPPHQPPWARSNWQSYALRLPAGTEQKSVMNALLEQQVSSRRGVMCAHLEGAWPKERWRAGSSLSESQKGRDETIMLPIYPQMSPSEVEQVVDGVRAVVR</sequence>
<dbReference type="AlphaFoldDB" id="A0A1S7LGA8"/>